<organism evidence="1 2">
    <name type="scientific">Arsenophonus nasoniae</name>
    <name type="common">son-killer infecting Nasonia vitripennis</name>
    <dbReference type="NCBI Taxonomy" id="638"/>
    <lineage>
        <taxon>Bacteria</taxon>
        <taxon>Pseudomonadati</taxon>
        <taxon>Pseudomonadota</taxon>
        <taxon>Gammaproteobacteria</taxon>
        <taxon>Enterobacterales</taxon>
        <taxon>Morganellaceae</taxon>
        <taxon>Arsenophonus</taxon>
    </lineage>
</organism>
<accession>A0AA95K8M4</accession>
<dbReference type="RefSeq" id="WP_280629970.1">
    <property type="nucleotide sequence ID" value="NZ_CP123498.1"/>
</dbReference>
<dbReference type="Proteomes" id="UP001177597">
    <property type="component" value="Chromosome"/>
</dbReference>
<dbReference type="AlphaFoldDB" id="A0AA95K8M4"/>
<protein>
    <submittedName>
        <fullName evidence="1">Uncharacterized protein</fullName>
    </submittedName>
</protein>
<name>A0AA95K8M4_9GAMM</name>
<gene>
    <name evidence="1" type="ORF">QE207_08070</name>
</gene>
<evidence type="ECO:0000313" key="1">
    <source>
        <dbReference type="EMBL" id="WGL96483.1"/>
    </source>
</evidence>
<dbReference type="EMBL" id="CP123498">
    <property type="protein sequence ID" value="WGL96483.1"/>
    <property type="molecule type" value="Genomic_DNA"/>
</dbReference>
<sequence length="201" mass="22591">MASEIEICNLALSRVGNSRFINSFREKRKEAEQCSLHYPHCRDTVLTDFPWNFALKRIALADSGNSPPEWQYAYSYPTDCMKAIAIIRPGDKYSLPDQAINFQVGSDEAGTSKLIYCDQPKAWLRYVARVTDVNMFDAIFIDALAWRLSAELARSLASNANIGNESFQLYQLAIENAAAHSLSESSEPTDYIDEFTAARLS</sequence>
<proteinExistence type="predicted"/>
<reference evidence="1" key="1">
    <citation type="submission" date="2023-04" db="EMBL/GenBank/DDBJ databases">
        <title>Genome dynamics across the evolutionary transition to endosymbiosis.</title>
        <authorList>
            <person name="Siozios S."/>
            <person name="Nadal-Jimenez P."/>
            <person name="Azagi T."/>
            <person name="Sprong H."/>
            <person name="Frost C.L."/>
            <person name="Parratt S.R."/>
            <person name="Taylor G."/>
            <person name="Brettell L."/>
            <person name="Lew K.C."/>
            <person name="Croft L."/>
            <person name="King K.C."/>
            <person name="Brockhurst M.A."/>
            <person name="Hypsa V."/>
            <person name="Novakova E."/>
            <person name="Darby A.C."/>
            <person name="Hurst G.D.D."/>
        </authorList>
    </citation>
    <scope>NUCLEOTIDE SEQUENCE</scope>
    <source>
        <strain evidence="1">AIh</strain>
    </source>
</reference>
<evidence type="ECO:0000313" key="2">
    <source>
        <dbReference type="Proteomes" id="UP001177597"/>
    </source>
</evidence>